<sequence length="757" mass="86860">MMSLINKHGSKVNMDYKARLEHKLYLARENPEPVFDISECALKHVPPGIYSLCKVFRKKILWMYRNKLSSLSGGGTLNDLSLLTVLDLHGNQFSTLPPDIMCLVSLKELYLQENNISKLPNEIAHLDKLLILNVSRNNLKQLPEVIGKLQHLVTLDISYNKHLQKLPKSLGYLQLITSLNIDGLKLSYPPEDILSGGTIVIIAFLANESGIEYSPEDSVSDNDLSRETSSENVQAIYYDKNSDVQVLHVDSLPFGVVMHVIMFLFLFLGNIAAVRKSKGMHSYFYVSKYFVSVSLLFIEQRQFALLEVERNIKQQKEYEIEVQSMLKSHKQKLLKDLALQQTQLEHKLEKVQKERDINRARLLSYISNAEKEADNVIKEFLRNSEEERQTQAELLEREAQEEMQLLSSCHSEQFLFLAMEELLEEELYRTRKLEEHTNYKNYTAQSLLSLEVRQNDHLAQIVQNQEKSRQDLIDKIRQDEVLQKVAVAALLERSDARSWSIMQQVNLVQSQLAALTNIELERRKFEINQQLNEIAERRVALSAILISLLEQQKNRRDQLLETINHIEQKRSSSDLRRSSQFWLMQYHSLMETRPQGLLEMLEPTLVRHVAIAGALHCLPFLATLPSLLPNINDEQLQAIGITNERDRAAIKMAVENYLAEIKTNEDNSPILPSAPPEEASTSYNQPELDIAKSINTAECVVCLDLQCEVIFLPCGHLCCCSNCANMVSSECPMCRSIIERKMKIFKAISHEMPFLKN</sequence>
<keyword evidence="1" id="KW-0433">Leucine-rich repeat</keyword>
<dbReference type="PANTHER" id="PTHR48051:SF47">
    <property type="entry name" value="LEUCINE RICH REPEAT AND STERILE ALPHA MOTIF CONTAINING 1"/>
    <property type="match status" value="1"/>
</dbReference>
<dbReference type="Gene3D" id="3.80.10.10">
    <property type="entry name" value="Ribonuclease Inhibitor"/>
    <property type="match status" value="1"/>
</dbReference>
<keyword evidence="3 5" id="KW-0863">Zinc-finger</keyword>
<dbReference type="InterPro" id="IPR032675">
    <property type="entry name" value="LRR_dom_sf"/>
</dbReference>
<dbReference type="InterPro" id="IPR003591">
    <property type="entry name" value="Leu-rich_rpt_typical-subtyp"/>
</dbReference>
<keyword evidence="2" id="KW-0677">Repeat</keyword>
<keyword evidence="7" id="KW-1133">Transmembrane helix</keyword>
<feature type="transmembrane region" description="Helical" evidence="7">
    <location>
        <begin position="252"/>
        <end position="274"/>
    </location>
</feature>
<dbReference type="EMBL" id="JAUDFV010000074">
    <property type="protein sequence ID" value="KAL2733975.1"/>
    <property type="molecule type" value="Genomic_DNA"/>
</dbReference>
<dbReference type="Pfam" id="PF13920">
    <property type="entry name" value="zf-C3HC4_3"/>
    <property type="match status" value="1"/>
</dbReference>
<dbReference type="SMART" id="SM00369">
    <property type="entry name" value="LRR_TYP"/>
    <property type="match status" value="3"/>
</dbReference>
<keyword evidence="3 5" id="KW-0479">Metal-binding</keyword>
<evidence type="ECO:0000256" key="7">
    <source>
        <dbReference type="SAM" id="Phobius"/>
    </source>
</evidence>
<protein>
    <submittedName>
        <fullName evidence="9">E3 ubiquitin-protein ligase LRSAM1-like isoform X1</fullName>
    </submittedName>
</protein>
<reference evidence="9 10" key="1">
    <citation type="journal article" date="2024" name="Ann. Entomol. Soc. Am.">
        <title>Genomic analyses of the southern and eastern yellowjacket wasps (Hymenoptera: Vespidae) reveal evolutionary signatures of social life.</title>
        <authorList>
            <person name="Catto M.A."/>
            <person name="Caine P.B."/>
            <person name="Orr S.E."/>
            <person name="Hunt B.G."/>
            <person name="Goodisman M.A.D."/>
        </authorList>
    </citation>
    <scope>NUCLEOTIDE SEQUENCE [LARGE SCALE GENOMIC DNA]</scope>
    <source>
        <strain evidence="9">233</strain>
        <tissue evidence="9">Head and thorax</tissue>
    </source>
</reference>
<accession>A0ABD2BMZ4</accession>
<evidence type="ECO:0000256" key="2">
    <source>
        <dbReference type="ARBA" id="ARBA00022737"/>
    </source>
</evidence>
<evidence type="ECO:0000313" key="10">
    <source>
        <dbReference type="Proteomes" id="UP001607302"/>
    </source>
</evidence>
<dbReference type="PROSITE" id="PS51450">
    <property type="entry name" value="LRR"/>
    <property type="match status" value="1"/>
</dbReference>
<keyword evidence="7" id="KW-0472">Membrane</keyword>
<dbReference type="Proteomes" id="UP001607302">
    <property type="component" value="Unassembled WGS sequence"/>
</dbReference>
<keyword evidence="10" id="KW-1185">Reference proteome</keyword>
<dbReference type="InterPro" id="IPR050216">
    <property type="entry name" value="LRR_domain-containing"/>
</dbReference>
<evidence type="ECO:0000256" key="3">
    <source>
        <dbReference type="ARBA" id="ARBA00022771"/>
    </source>
</evidence>
<feature type="domain" description="RING-type" evidence="8">
    <location>
        <begin position="699"/>
        <end position="735"/>
    </location>
</feature>
<dbReference type="PANTHER" id="PTHR48051">
    <property type="match status" value="1"/>
</dbReference>
<dbReference type="InterPro" id="IPR001841">
    <property type="entry name" value="Znf_RING"/>
</dbReference>
<dbReference type="PROSITE" id="PS50089">
    <property type="entry name" value="ZF_RING_2"/>
    <property type="match status" value="1"/>
</dbReference>
<dbReference type="SUPFAM" id="SSF57850">
    <property type="entry name" value="RING/U-box"/>
    <property type="match status" value="1"/>
</dbReference>
<dbReference type="InterPro" id="IPR055414">
    <property type="entry name" value="LRR_R13L4/SHOC2-like"/>
</dbReference>
<evidence type="ECO:0000256" key="5">
    <source>
        <dbReference type="PROSITE-ProRule" id="PRU00175"/>
    </source>
</evidence>
<keyword evidence="7" id="KW-0812">Transmembrane</keyword>
<name>A0ABD2BMZ4_VESSQ</name>
<dbReference type="SMART" id="SM00364">
    <property type="entry name" value="LRR_BAC"/>
    <property type="match status" value="3"/>
</dbReference>
<keyword evidence="6" id="KW-0175">Coiled coil</keyword>
<organism evidence="9 10">
    <name type="scientific">Vespula squamosa</name>
    <name type="common">Southern yellow jacket</name>
    <name type="synonym">Wasp</name>
    <dbReference type="NCBI Taxonomy" id="30214"/>
    <lineage>
        <taxon>Eukaryota</taxon>
        <taxon>Metazoa</taxon>
        <taxon>Ecdysozoa</taxon>
        <taxon>Arthropoda</taxon>
        <taxon>Hexapoda</taxon>
        <taxon>Insecta</taxon>
        <taxon>Pterygota</taxon>
        <taxon>Neoptera</taxon>
        <taxon>Endopterygota</taxon>
        <taxon>Hymenoptera</taxon>
        <taxon>Apocrita</taxon>
        <taxon>Aculeata</taxon>
        <taxon>Vespoidea</taxon>
        <taxon>Vespidae</taxon>
        <taxon>Vespinae</taxon>
        <taxon>Vespula</taxon>
    </lineage>
</organism>
<dbReference type="Gene3D" id="3.30.40.10">
    <property type="entry name" value="Zinc/RING finger domain, C3HC4 (zinc finger)"/>
    <property type="match status" value="1"/>
</dbReference>
<evidence type="ECO:0000256" key="6">
    <source>
        <dbReference type="SAM" id="Coils"/>
    </source>
</evidence>
<dbReference type="CDD" id="cd16515">
    <property type="entry name" value="RING-HC_LRSAM1"/>
    <property type="match status" value="1"/>
</dbReference>
<feature type="coiled-coil region" evidence="6">
    <location>
        <begin position="517"/>
        <end position="569"/>
    </location>
</feature>
<dbReference type="Pfam" id="PF23598">
    <property type="entry name" value="LRR_14"/>
    <property type="match status" value="1"/>
</dbReference>
<evidence type="ECO:0000256" key="4">
    <source>
        <dbReference type="ARBA" id="ARBA00022833"/>
    </source>
</evidence>
<dbReference type="SUPFAM" id="SSF52058">
    <property type="entry name" value="L domain-like"/>
    <property type="match status" value="1"/>
</dbReference>
<comment type="caution">
    <text evidence="9">The sequence shown here is derived from an EMBL/GenBank/DDBJ whole genome shotgun (WGS) entry which is preliminary data.</text>
</comment>
<evidence type="ECO:0000313" key="9">
    <source>
        <dbReference type="EMBL" id="KAL2733975.1"/>
    </source>
</evidence>
<dbReference type="GO" id="GO:0008270">
    <property type="term" value="F:zinc ion binding"/>
    <property type="evidence" value="ECO:0007669"/>
    <property type="project" value="UniProtKB-KW"/>
</dbReference>
<proteinExistence type="predicted"/>
<evidence type="ECO:0000259" key="8">
    <source>
        <dbReference type="PROSITE" id="PS50089"/>
    </source>
</evidence>
<keyword evidence="4" id="KW-0862">Zinc</keyword>
<evidence type="ECO:0000256" key="1">
    <source>
        <dbReference type="ARBA" id="ARBA00022614"/>
    </source>
</evidence>
<dbReference type="InterPro" id="IPR001611">
    <property type="entry name" value="Leu-rich_rpt"/>
</dbReference>
<dbReference type="InterPro" id="IPR013083">
    <property type="entry name" value="Znf_RING/FYVE/PHD"/>
</dbReference>
<dbReference type="AlphaFoldDB" id="A0ABD2BMZ4"/>
<gene>
    <name evidence="9" type="ORF">V1478_003673</name>
</gene>